<dbReference type="EMBL" id="QHKI01000049">
    <property type="protein sequence ID" value="RSM75145.1"/>
    <property type="molecule type" value="Genomic_DNA"/>
</dbReference>
<evidence type="ECO:0000256" key="3">
    <source>
        <dbReference type="ARBA" id="ARBA00022729"/>
    </source>
</evidence>
<comment type="caution">
    <text evidence="4">The sequence shown here is derived from an EMBL/GenBank/DDBJ whole genome shotgun (WGS) entry which is preliminary data.</text>
</comment>
<dbReference type="Pfam" id="PF03128">
    <property type="entry name" value="CXCXC"/>
    <property type="match status" value="1"/>
</dbReference>
<dbReference type="AlphaFoldDB" id="A0A428YY62"/>
<dbReference type="GO" id="GO:0005576">
    <property type="term" value="C:extracellular region"/>
    <property type="evidence" value="ECO:0007669"/>
    <property type="project" value="UniProtKB-SubCell"/>
</dbReference>
<comment type="subcellular location">
    <subcellularLocation>
        <location evidence="1">Secreted</location>
    </subcellularLocation>
</comment>
<evidence type="ECO:0000256" key="2">
    <source>
        <dbReference type="ARBA" id="ARBA00022525"/>
    </source>
</evidence>
<organism evidence="4 5">
    <name type="scientific">Kibdelosporangium aridum</name>
    <dbReference type="NCBI Taxonomy" id="2030"/>
    <lineage>
        <taxon>Bacteria</taxon>
        <taxon>Bacillati</taxon>
        <taxon>Actinomycetota</taxon>
        <taxon>Actinomycetes</taxon>
        <taxon>Pseudonocardiales</taxon>
        <taxon>Pseudonocardiaceae</taxon>
        <taxon>Kibdelosporangium</taxon>
    </lineage>
</organism>
<keyword evidence="3" id="KW-0732">Signal</keyword>
<dbReference type="InterPro" id="IPR004153">
    <property type="entry name" value="CXCXC_repeat"/>
</dbReference>
<accession>A0A428YY62</accession>
<evidence type="ECO:0000256" key="1">
    <source>
        <dbReference type="ARBA" id="ARBA00004613"/>
    </source>
</evidence>
<reference evidence="4 5" key="1">
    <citation type="submission" date="2018-05" db="EMBL/GenBank/DDBJ databases">
        <title>Evolution of GPA BGCs.</title>
        <authorList>
            <person name="Waglechner N."/>
            <person name="Wright G.D."/>
        </authorList>
    </citation>
    <scope>NUCLEOTIDE SEQUENCE [LARGE SCALE GENOMIC DNA]</scope>
    <source>
        <strain evidence="4 5">A82846</strain>
    </source>
</reference>
<gene>
    <name evidence="4" type="ORF">DMH04_38670</name>
</gene>
<proteinExistence type="predicted"/>
<name>A0A428YY62_KIBAR</name>
<evidence type="ECO:0000313" key="4">
    <source>
        <dbReference type="EMBL" id="RSM75145.1"/>
    </source>
</evidence>
<evidence type="ECO:0000313" key="5">
    <source>
        <dbReference type="Proteomes" id="UP000287547"/>
    </source>
</evidence>
<dbReference type="Proteomes" id="UP000287547">
    <property type="component" value="Unassembled WGS sequence"/>
</dbReference>
<protein>
    <submittedName>
        <fullName evidence="4">Uncharacterized protein</fullName>
    </submittedName>
</protein>
<keyword evidence="2" id="KW-0964">Secreted</keyword>
<sequence>MRRGNLSSRRAVAHAWPRCVLPACGRFLRSSSPAWDNNTCKCVC</sequence>